<gene>
    <name evidence="1" type="ORF">MENTE1834_LOCUS13892</name>
</gene>
<dbReference type="Proteomes" id="UP001497535">
    <property type="component" value="Unassembled WGS sequence"/>
</dbReference>
<organism evidence="1 2">
    <name type="scientific">Meloidogyne enterolobii</name>
    <name type="common">Root-knot nematode worm</name>
    <name type="synonym">Meloidogyne mayaguensis</name>
    <dbReference type="NCBI Taxonomy" id="390850"/>
    <lineage>
        <taxon>Eukaryota</taxon>
        <taxon>Metazoa</taxon>
        <taxon>Ecdysozoa</taxon>
        <taxon>Nematoda</taxon>
        <taxon>Chromadorea</taxon>
        <taxon>Rhabditida</taxon>
        <taxon>Tylenchina</taxon>
        <taxon>Tylenchomorpha</taxon>
        <taxon>Tylenchoidea</taxon>
        <taxon>Meloidogynidae</taxon>
        <taxon>Meloidogyninae</taxon>
        <taxon>Meloidogyne</taxon>
    </lineage>
</organism>
<comment type="caution">
    <text evidence="1">The sequence shown here is derived from an EMBL/GenBank/DDBJ whole genome shotgun (WGS) entry which is preliminary data.</text>
</comment>
<proteinExistence type="predicted"/>
<keyword evidence="2" id="KW-1185">Reference proteome</keyword>
<name>A0ACB0YLI4_MELEN</name>
<sequence>MSLLNNQSSCSSCSHQVRIEQLENDNNEMQKNLQQSNEKIAKHVNFVEKYVKIYRPTPNISFLLNNY</sequence>
<accession>A0ACB0YLI4</accession>
<reference evidence="1" key="1">
    <citation type="submission" date="2023-11" db="EMBL/GenBank/DDBJ databases">
        <authorList>
            <person name="Poullet M."/>
        </authorList>
    </citation>
    <scope>NUCLEOTIDE SEQUENCE</scope>
    <source>
        <strain evidence="1">E1834</strain>
    </source>
</reference>
<evidence type="ECO:0000313" key="2">
    <source>
        <dbReference type="Proteomes" id="UP001497535"/>
    </source>
</evidence>
<dbReference type="EMBL" id="CAVMJV010000014">
    <property type="protein sequence ID" value="CAK5052482.1"/>
    <property type="molecule type" value="Genomic_DNA"/>
</dbReference>
<protein>
    <submittedName>
        <fullName evidence="1">Uncharacterized protein</fullName>
    </submittedName>
</protein>
<evidence type="ECO:0000313" key="1">
    <source>
        <dbReference type="EMBL" id="CAK5052482.1"/>
    </source>
</evidence>